<organism evidence="3 4">
    <name type="scientific">Porites evermanni</name>
    <dbReference type="NCBI Taxonomy" id="104178"/>
    <lineage>
        <taxon>Eukaryota</taxon>
        <taxon>Metazoa</taxon>
        <taxon>Cnidaria</taxon>
        <taxon>Anthozoa</taxon>
        <taxon>Hexacorallia</taxon>
        <taxon>Scleractinia</taxon>
        <taxon>Fungiina</taxon>
        <taxon>Poritidae</taxon>
        <taxon>Porites</taxon>
    </lineage>
</organism>
<name>A0ABN8LCU7_9CNID</name>
<proteinExistence type="predicted"/>
<dbReference type="PRINTS" id="PR00453">
    <property type="entry name" value="VWFADOMAIN"/>
</dbReference>
<protein>
    <recommendedName>
        <fullName evidence="2">VWFA domain-containing protein</fullName>
    </recommendedName>
</protein>
<dbReference type="PANTHER" id="PTHR24020:SF20">
    <property type="entry name" value="PH DOMAIN-CONTAINING PROTEIN"/>
    <property type="match status" value="1"/>
</dbReference>
<keyword evidence="4" id="KW-1185">Reference proteome</keyword>
<dbReference type="SUPFAM" id="SSF53300">
    <property type="entry name" value="vWA-like"/>
    <property type="match status" value="1"/>
</dbReference>
<evidence type="ECO:0000259" key="2">
    <source>
        <dbReference type="PROSITE" id="PS50234"/>
    </source>
</evidence>
<sequence length="258" mass="27916">MDRMILIAALCGLLVHVSIAKDLVGGPIKPPSYDVIKTIPPKNETANNIAKHFLGRTSGIRGPPSSQDTYVYNVVYIIDDSGSIGNKSFQQGITALRMMIDRKGDRSDYAAIKFSTTASVLFPFVLGCQARQKLLNVPYTGGASNTQAALRLARTELFENPNSGLTPGGGRSALVMTDGQSNINKTQTIPQADLLKAAGVEVFVLAVGKYTCAAIQEMRGICSSPYQDHLFRVDDFKSFMDVVKLIPKSNNLLPCKET</sequence>
<comment type="caution">
    <text evidence="3">The sequence shown here is derived from an EMBL/GenBank/DDBJ whole genome shotgun (WGS) entry which is preliminary data.</text>
</comment>
<dbReference type="PANTHER" id="PTHR24020">
    <property type="entry name" value="COLLAGEN ALPHA"/>
    <property type="match status" value="1"/>
</dbReference>
<dbReference type="Gene3D" id="3.40.50.410">
    <property type="entry name" value="von Willebrand factor, type A domain"/>
    <property type="match status" value="1"/>
</dbReference>
<evidence type="ECO:0000313" key="4">
    <source>
        <dbReference type="Proteomes" id="UP001159427"/>
    </source>
</evidence>
<dbReference type="Pfam" id="PF00092">
    <property type="entry name" value="VWA"/>
    <property type="match status" value="1"/>
</dbReference>
<dbReference type="EMBL" id="CALNXI010000016">
    <property type="protein sequence ID" value="CAH3014889.1"/>
    <property type="molecule type" value="Genomic_DNA"/>
</dbReference>
<evidence type="ECO:0000313" key="3">
    <source>
        <dbReference type="EMBL" id="CAH3014889.1"/>
    </source>
</evidence>
<dbReference type="SMART" id="SM00327">
    <property type="entry name" value="VWA"/>
    <property type="match status" value="1"/>
</dbReference>
<dbReference type="InterPro" id="IPR002035">
    <property type="entry name" value="VWF_A"/>
</dbReference>
<dbReference type="Proteomes" id="UP001159427">
    <property type="component" value="Unassembled WGS sequence"/>
</dbReference>
<feature type="signal peptide" evidence="1">
    <location>
        <begin position="1"/>
        <end position="20"/>
    </location>
</feature>
<dbReference type="InterPro" id="IPR036465">
    <property type="entry name" value="vWFA_dom_sf"/>
</dbReference>
<keyword evidence="1" id="KW-0732">Signal</keyword>
<dbReference type="PROSITE" id="PS50234">
    <property type="entry name" value="VWFA"/>
    <property type="match status" value="1"/>
</dbReference>
<feature type="chain" id="PRO_5045471448" description="VWFA domain-containing protein" evidence="1">
    <location>
        <begin position="21"/>
        <end position="258"/>
    </location>
</feature>
<accession>A0ABN8LCU7</accession>
<evidence type="ECO:0000256" key="1">
    <source>
        <dbReference type="SAM" id="SignalP"/>
    </source>
</evidence>
<dbReference type="InterPro" id="IPR050525">
    <property type="entry name" value="ECM_Assembly_Org"/>
</dbReference>
<gene>
    <name evidence="3" type="ORF">PEVE_00008751</name>
</gene>
<reference evidence="3 4" key="1">
    <citation type="submission" date="2022-05" db="EMBL/GenBank/DDBJ databases">
        <authorList>
            <consortium name="Genoscope - CEA"/>
            <person name="William W."/>
        </authorList>
    </citation>
    <scope>NUCLEOTIDE SEQUENCE [LARGE SCALE GENOMIC DNA]</scope>
</reference>
<feature type="domain" description="VWFA" evidence="2">
    <location>
        <begin position="73"/>
        <end position="246"/>
    </location>
</feature>
<dbReference type="CDD" id="cd00198">
    <property type="entry name" value="vWFA"/>
    <property type="match status" value="1"/>
</dbReference>